<protein>
    <submittedName>
        <fullName evidence="1">Uncharacterized protein</fullName>
    </submittedName>
</protein>
<gene>
    <name evidence="1" type="ORF">GN244_ATG06487</name>
    <name evidence="2" type="ORF">GN958_ATG01112</name>
</gene>
<dbReference type="AlphaFoldDB" id="A0A833T7T3"/>
<evidence type="ECO:0000313" key="1">
    <source>
        <dbReference type="EMBL" id="KAF4041310.1"/>
    </source>
</evidence>
<reference evidence="1" key="1">
    <citation type="submission" date="2020-04" db="EMBL/GenBank/DDBJ databases">
        <title>Hybrid Assembly of Korean Phytophthora infestans isolates.</title>
        <authorList>
            <person name="Prokchorchik M."/>
            <person name="Lee Y."/>
            <person name="Seo J."/>
            <person name="Cho J.-H."/>
            <person name="Park Y.-E."/>
            <person name="Jang D.-C."/>
            <person name="Im J.-S."/>
            <person name="Choi J.-G."/>
            <person name="Park H.-J."/>
            <person name="Lee G.-B."/>
            <person name="Lee Y.-G."/>
            <person name="Hong S.-Y."/>
            <person name="Cho K."/>
            <person name="Sohn K.H."/>
        </authorList>
    </citation>
    <scope>NUCLEOTIDE SEQUENCE</scope>
    <source>
        <strain evidence="1">KR_1_A1</strain>
        <strain evidence="2">KR_2_A2</strain>
    </source>
</reference>
<proteinExistence type="predicted"/>
<dbReference type="EMBL" id="WSZM01000127">
    <property type="protein sequence ID" value="KAF4041310.1"/>
    <property type="molecule type" value="Genomic_DNA"/>
</dbReference>
<dbReference type="EMBL" id="JAACNO010000142">
    <property type="protein sequence ID" value="KAF4149716.1"/>
    <property type="molecule type" value="Genomic_DNA"/>
</dbReference>
<dbReference type="Proteomes" id="UP000704712">
    <property type="component" value="Unassembled WGS sequence"/>
</dbReference>
<sequence length="163" mass="18348">MRVACSHLRDTFDETEEGELELLRAFSKTIGVYYDSTHNKECLQLNAPSNEDTMDSNFWNHIYCAELYGPTITDMFWSAPLNFTTDNASCHAEWDIDARIMWPTAHYGGRLQATTSSATKTTCTIRAQPQACCRTIRTVVAVHIIEGGAHHLDLIFSTVTLLI</sequence>
<name>A0A833T7T3_PHYIN</name>
<accession>A0A833T7T3</accession>
<dbReference type="InterPro" id="IPR042269">
    <property type="entry name" value="Ser_carbopepase_S28_SKS"/>
</dbReference>
<evidence type="ECO:0000313" key="3">
    <source>
        <dbReference type="Proteomes" id="UP000602510"/>
    </source>
</evidence>
<comment type="caution">
    <text evidence="1">The sequence shown here is derived from an EMBL/GenBank/DDBJ whole genome shotgun (WGS) entry which is preliminary data.</text>
</comment>
<dbReference type="Proteomes" id="UP000602510">
    <property type="component" value="Unassembled WGS sequence"/>
</dbReference>
<keyword evidence="3" id="KW-1185">Reference proteome</keyword>
<organism evidence="1 3">
    <name type="scientific">Phytophthora infestans</name>
    <name type="common">Potato late blight agent</name>
    <name type="synonym">Botrytis infestans</name>
    <dbReference type="NCBI Taxonomy" id="4787"/>
    <lineage>
        <taxon>Eukaryota</taxon>
        <taxon>Sar</taxon>
        <taxon>Stramenopiles</taxon>
        <taxon>Oomycota</taxon>
        <taxon>Peronosporomycetes</taxon>
        <taxon>Peronosporales</taxon>
        <taxon>Peronosporaceae</taxon>
        <taxon>Phytophthora</taxon>
    </lineage>
</organism>
<dbReference type="Gene3D" id="1.20.120.980">
    <property type="entry name" value="Serine carboxypeptidase S28, SKS domain"/>
    <property type="match status" value="1"/>
</dbReference>
<evidence type="ECO:0000313" key="2">
    <source>
        <dbReference type="EMBL" id="KAF4149716.1"/>
    </source>
</evidence>